<evidence type="ECO:0000313" key="1">
    <source>
        <dbReference type="EMBL" id="SSA34532.1"/>
    </source>
</evidence>
<gene>
    <name evidence="1" type="ORF">SAMN04489750_1855</name>
</gene>
<accession>A0A2Y9BTS8</accession>
<keyword evidence="2" id="KW-1185">Reference proteome</keyword>
<proteinExistence type="predicted"/>
<evidence type="ECO:0000313" key="2">
    <source>
        <dbReference type="Proteomes" id="UP000250028"/>
    </source>
</evidence>
<dbReference type="EMBL" id="UESZ01000001">
    <property type="protein sequence ID" value="SSA34532.1"/>
    <property type="molecule type" value="Genomic_DNA"/>
</dbReference>
<dbReference type="RefSeq" id="WP_109685202.1">
    <property type="nucleotide sequence ID" value="NZ_QGDN01000001.1"/>
</dbReference>
<dbReference type="AlphaFoldDB" id="A0A2Y9BTS8"/>
<protein>
    <submittedName>
        <fullName evidence="1">Uncharacterized protein</fullName>
    </submittedName>
</protein>
<name>A0A2Y9BTS8_9MICO</name>
<organism evidence="1 2">
    <name type="scientific">Branchiibius hedensis</name>
    <dbReference type="NCBI Taxonomy" id="672460"/>
    <lineage>
        <taxon>Bacteria</taxon>
        <taxon>Bacillati</taxon>
        <taxon>Actinomycetota</taxon>
        <taxon>Actinomycetes</taxon>
        <taxon>Micrococcales</taxon>
        <taxon>Dermacoccaceae</taxon>
        <taxon>Branchiibius</taxon>
    </lineage>
</organism>
<reference evidence="2" key="1">
    <citation type="submission" date="2016-10" db="EMBL/GenBank/DDBJ databases">
        <authorList>
            <person name="Varghese N."/>
            <person name="Submissions S."/>
        </authorList>
    </citation>
    <scope>NUCLEOTIDE SEQUENCE [LARGE SCALE GENOMIC DNA]</scope>
    <source>
        <strain evidence="2">DSM 22951</strain>
    </source>
</reference>
<dbReference type="Proteomes" id="UP000250028">
    <property type="component" value="Unassembled WGS sequence"/>
</dbReference>
<sequence>MTDLIEVSLRLSGCRSVNGLCQAHGGAFSENQPCEALVETAATVQSYADDTVTSDPVVLRSLALLLKMCSLDAAEDGRAWPTALSTETVHAAVLLYRLLRIDLGEQAATTLETLLERPLANV</sequence>